<keyword evidence="3" id="KW-1185">Reference proteome</keyword>
<dbReference type="EMBL" id="KV748607">
    <property type="protein sequence ID" value="OCL14179.1"/>
    <property type="molecule type" value="Genomic_DNA"/>
</dbReference>
<evidence type="ECO:0000313" key="2">
    <source>
        <dbReference type="EMBL" id="OCL14179.1"/>
    </source>
</evidence>
<dbReference type="PANTHER" id="PTHR42714:SF2">
    <property type="entry name" value="TRNA MODIFICATION GTPASE GTPBP3, MITOCHONDRIAL"/>
    <property type="match status" value="1"/>
</dbReference>
<dbReference type="AlphaFoldDB" id="A0A8E2JYT1"/>
<dbReference type="Proteomes" id="UP000250140">
    <property type="component" value="Unassembled WGS sequence"/>
</dbReference>
<feature type="region of interest" description="Disordered" evidence="1">
    <location>
        <begin position="175"/>
        <end position="208"/>
    </location>
</feature>
<organism evidence="2 3">
    <name type="scientific">Glonium stellatum</name>
    <dbReference type="NCBI Taxonomy" id="574774"/>
    <lineage>
        <taxon>Eukaryota</taxon>
        <taxon>Fungi</taxon>
        <taxon>Dikarya</taxon>
        <taxon>Ascomycota</taxon>
        <taxon>Pezizomycotina</taxon>
        <taxon>Dothideomycetes</taxon>
        <taxon>Pleosporomycetidae</taxon>
        <taxon>Gloniales</taxon>
        <taxon>Gloniaceae</taxon>
        <taxon>Glonium</taxon>
    </lineage>
</organism>
<dbReference type="GO" id="GO:0005739">
    <property type="term" value="C:mitochondrion"/>
    <property type="evidence" value="ECO:0007669"/>
    <property type="project" value="TreeGrafter"/>
</dbReference>
<accession>A0A8E2JYT1</accession>
<feature type="compositionally biased region" description="Low complexity" evidence="1">
    <location>
        <begin position="175"/>
        <end position="206"/>
    </location>
</feature>
<proteinExistence type="predicted"/>
<dbReference type="PANTHER" id="PTHR42714">
    <property type="entry name" value="TRNA MODIFICATION GTPASE GTPBP3"/>
    <property type="match status" value="1"/>
</dbReference>
<sequence length="332" mass="33293">AGVGGVGGAGTAGLDGAGTAGGAGLVGVVNPNLRVEPAPDPPIHPIELEGIRRAVSRALSSNLAIVVVDATTATLDPEVVSTTRQCIAQGIAVVVAVNKTDRLHPHTRPAVYRAWTARVNAELGVPAHRVFFISCREAAAADGDVGQTAAVTAASTATTTNATANSATATATAVTGRDANTDADTGTDTDTGTGAGTETDARTAATPDPGGIQAFLRGLIATFEDMTAALVPDLSGAADNDRHPPLDPSVWQESLGASERQRVLLDECIGHLDAFLSCVESGGGGDISNDDGEVDIVVAAEALRAAAGCMARVTGRGDAGDVEEVLGAVFEK</sequence>
<gene>
    <name evidence="2" type="ORF">AOQ84DRAFT_371518</name>
</gene>
<feature type="non-terminal residue" evidence="2">
    <location>
        <position position="1"/>
    </location>
</feature>
<dbReference type="Gene3D" id="3.40.50.300">
    <property type="entry name" value="P-loop containing nucleotide triphosphate hydrolases"/>
    <property type="match status" value="1"/>
</dbReference>
<dbReference type="GO" id="GO:0002098">
    <property type="term" value="P:tRNA wobble uridine modification"/>
    <property type="evidence" value="ECO:0007669"/>
    <property type="project" value="TreeGrafter"/>
</dbReference>
<protein>
    <submittedName>
        <fullName evidence="2">Uncharacterized protein</fullName>
    </submittedName>
</protein>
<dbReference type="SUPFAM" id="SSF52540">
    <property type="entry name" value="P-loop containing nucleoside triphosphate hydrolases"/>
    <property type="match status" value="1"/>
</dbReference>
<dbReference type="InterPro" id="IPR027417">
    <property type="entry name" value="P-loop_NTPase"/>
</dbReference>
<dbReference type="Gene3D" id="1.20.120.430">
    <property type="entry name" value="tRNA modification GTPase MnmE domain 2"/>
    <property type="match status" value="1"/>
</dbReference>
<evidence type="ECO:0000256" key="1">
    <source>
        <dbReference type="SAM" id="MobiDB-lite"/>
    </source>
</evidence>
<dbReference type="GO" id="GO:0030488">
    <property type="term" value="P:tRNA methylation"/>
    <property type="evidence" value="ECO:0007669"/>
    <property type="project" value="TreeGrafter"/>
</dbReference>
<evidence type="ECO:0000313" key="3">
    <source>
        <dbReference type="Proteomes" id="UP000250140"/>
    </source>
</evidence>
<reference evidence="2 3" key="1">
    <citation type="journal article" date="2016" name="Nat. Commun.">
        <title>Ectomycorrhizal ecology is imprinted in the genome of the dominant symbiotic fungus Cenococcum geophilum.</title>
        <authorList>
            <consortium name="DOE Joint Genome Institute"/>
            <person name="Peter M."/>
            <person name="Kohler A."/>
            <person name="Ohm R.A."/>
            <person name="Kuo A."/>
            <person name="Krutzmann J."/>
            <person name="Morin E."/>
            <person name="Arend M."/>
            <person name="Barry K.W."/>
            <person name="Binder M."/>
            <person name="Choi C."/>
            <person name="Clum A."/>
            <person name="Copeland A."/>
            <person name="Grisel N."/>
            <person name="Haridas S."/>
            <person name="Kipfer T."/>
            <person name="LaButti K."/>
            <person name="Lindquist E."/>
            <person name="Lipzen A."/>
            <person name="Maire R."/>
            <person name="Meier B."/>
            <person name="Mihaltcheva S."/>
            <person name="Molinier V."/>
            <person name="Murat C."/>
            <person name="Poggeler S."/>
            <person name="Quandt C.A."/>
            <person name="Sperisen C."/>
            <person name="Tritt A."/>
            <person name="Tisserant E."/>
            <person name="Crous P.W."/>
            <person name="Henrissat B."/>
            <person name="Nehls U."/>
            <person name="Egli S."/>
            <person name="Spatafora J.W."/>
            <person name="Grigoriev I.V."/>
            <person name="Martin F.M."/>
        </authorList>
    </citation>
    <scope>NUCLEOTIDE SEQUENCE [LARGE SCALE GENOMIC DNA]</scope>
    <source>
        <strain evidence="2 3">CBS 207.34</strain>
    </source>
</reference>
<name>A0A8E2JYT1_9PEZI</name>
<dbReference type="OrthoDB" id="188276at2759"/>
<dbReference type="InterPro" id="IPR027368">
    <property type="entry name" value="MnmE_dom2"/>
</dbReference>